<keyword evidence="4" id="KW-1185">Reference proteome</keyword>
<feature type="compositionally biased region" description="Low complexity" evidence="1">
    <location>
        <begin position="110"/>
        <end position="156"/>
    </location>
</feature>
<feature type="signal peptide" evidence="2">
    <location>
        <begin position="1"/>
        <end position="17"/>
    </location>
</feature>
<dbReference type="Proteomes" id="UP001222325">
    <property type="component" value="Unassembled WGS sequence"/>
</dbReference>
<dbReference type="AlphaFoldDB" id="A0AAD6TY30"/>
<evidence type="ECO:0000313" key="4">
    <source>
        <dbReference type="Proteomes" id="UP001222325"/>
    </source>
</evidence>
<name>A0AAD6TY30_9AGAR</name>
<protein>
    <submittedName>
        <fullName evidence="3">Uncharacterized protein</fullName>
    </submittedName>
</protein>
<dbReference type="EMBL" id="JARJCN010000067">
    <property type="protein sequence ID" value="KAJ7078316.1"/>
    <property type="molecule type" value="Genomic_DNA"/>
</dbReference>
<reference evidence="3" key="1">
    <citation type="submission" date="2023-03" db="EMBL/GenBank/DDBJ databases">
        <title>Massive genome expansion in bonnet fungi (Mycena s.s.) driven by repeated elements and novel gene families across ecological guilds.</title>
        <authorList>
            <consortium name="Lawrence Berkeley National Laboratory"/>
            <person name="Harder C.B."/>
            <person name="Miyauchi S."/>
            <person name="Viragh M."/>
            <person name="Kuo A."/>
            <person name="Thoen E."/>
            <person name="Andreopoulos B."/>
            <person name="Lu D."/>
            <person name="Skrede I."/>
            <person name="Drula E."/>
            <person name="Henrissat B."/>
            <person name="Morin E."/>
            <person name="Kohler A."/>
            <person name="Barry K."/>
            <person name="LaButti K."/>
            <person name="Morin E."/>
            <person name="Salamov A."/>
            <person name="Lipzen A."/>
            <person name="Mereny Z."/>
            <person name="Hegedus B."/>
            <person name="Baldrian P."/>
            <person name="Stursova M."/>
            <person name="Weitz H."/>
            <person name="Taylor A."/>
            <person name="Grigoriev I.V."/>
            <person name="Nagy L.G."/>
            <person name="Martin F."/>
            <person name="Kauserud H."/>
        </authorList>
    </citation>
    <scope>NUCLEOTIDE SEQUENCE</scope>
    <source>
        <strain evidence="3">CBHHK173m</strain>
    </source>
</reference>
<evidence type="ECO:0000313" key="3">
    <source>
        <dbReference type="EMBL" id="KAJ7078316.1"/>
    </source>
</evidence>
<feature type="region of interest" description="Disordered" evidence="1">
    <location>
        <begin position="80"/>
        <end position="156"/>
    </location>
</feature>
<organism evidence="3 4">
    <name type="scientific">Mycena belliarum</name>
    <dbReference type="NCBI Taxonomy" id="1033014"/>
    <lineage>
        <taxon>Eukaryota</taxon>
        <taxon>Fungi</taxon>
        <taxon>Dikarya</taxon>
        <taxon>Basidiomycota</taxon>
        <taxon>Agaricomycotina</taxon>
        <taxon>Agaricomycetes</taxon>
        <taxon>Agaricomycetidae</taxon>
        <taxon>Agaricales</taxon>
        <taxon>Marasmiineae</taxon>
        <taxon>Mycenaceae</taxon>
        <taxon>Mycena</taxon>
    </lineage>
</organism>
<proteinExistence type="predicted"/>
<accession>A0AAD6TY30</accession>
<evidence type="ECO:0000256" key="1">
    <source>
        <dbReference type="SAM" id="MobiDB-lite"/>
    </source>
</evidence>
<comment type="caution">
    <text evidence="3">The sequence shown here is derived from an EMBL/GenBank/DDBJ whole genome shotgun (WGS) entry which is preliminary data.</text>
</comment>
<gene>
    <name evidence="3" type="ORF">B0H15DRAFT_954661</name>
</gene>
<evidence type="ECO:0000256" key="2">
    <source>
        <dbReference type="SAM" id="SignalP"/>
    </source>
</evidence>
<sequence length="156" mass="15854">MHFAPFLLLAATAAVHAFPLRLARHASASASAVKVNCESADDDGSPLTASGVSSEGAGFASCTYQDAGECVYFAADGSFSSGSSTCPQGLPQDADFGKSSAENTTDDSTETTSTSSKATMTTTSTMKGKQTSTSTRMSPSKTTSTKKSSATEGHSH</sequence>
<feature type="chain" id="PRO_5042123258" evidence="2">
    <location>
        <begin position="18"/>
        <end position="156"/>
    </location>
</feature>
<keyword evidence="2" id="KW-0732">Signal</keyword>